<dbReference type="EMBL" id="JADKYB010000022">
    <property type="protein sequence ID" value="MBM9509017.1"/>
    <property type="molecule type" value="Genomic_DNA"/>
</dbReference>
<dbReference type="Pfam" id="PF07332">
    <property type="entry name" value="Phage_holin_3_6"/>
    <property type="match status" value="1"/>
</dbReference>
<evidence type="ECO:0000313" key="4">
    <source>
        <dbReference type="Proteomes" id="UP000749040"/>
    </source>
</evidence>
<evidence type="ECO:0000256" key="1">
    <source>
        <dbReference type="SAM" id="MobiDB-lite"/>
    </source>
</evidence>
<dbReference type="InterPro" id="IPR009937">
    <property type="entry name" value="Phage_holin_3_6"/>
</dbReference>
<comment type="caution">
    <text evidence="3">The sequence shown here is derived from an EMBL/GenBank/DDBJ whole genome shotgun (WGS) entry which is preliminary data.</text>
</comment>
<feature type="region of interest" description="Disordered" evidence="1">
    <location>
        <begin position="1"/>
        <end position="32"/>
    </location>
</feature>
<sequence>MTRARTNGARPDQTGPHEATATTARTDGGSRSVGTLVKQGTEQLSALIRQELRLAQAELTRKGKRAGFGGGLFGGAALMAFFGLASLIGAAIAAISGPLTVWAAALIVAGGLMLLAAILALAGRREIKRAVPPVPGEAVDSMRHDLETLKERATKR</sequence>
<proteinExistence type="predicted"/>
<keyword evidence="2" id="KW-0812">Transmembrane</keyword>
<feature type="transmembrane region" description="Helical" evidence="2">
    <location>
        <begin position="71"/>
        <end position="95"/>
    </location>
</feature>
<evidence type="ECO:0000313" key="3">
    <source>
        <dbReference type="EMBL" id="MBM9509017.1"/>
    </source>
</evidence>
<protein>
    <submittedName>
        <fullName evidence="3">Phage holin family protein</fullName>
    </submittedName>
</protein>
<dbReference type="SUPFAM" id="SSF103473">
    <property type="entry name" value="MFS general substrate transporter"/>
    <property type="match status" value="1"/>
</dbReference>
<name>A0ABS2U1T9_9ACTN</name>
<gene>
    <name evidence="3" type="ORF">ITX44_31635</name>
</gene>
<keyword evidence="2" id="KW-1133">Transmembrane helix</keyword>
<reference evidence="3 4" key="1">
    <citation type="submission" date="2021-01" db="EMBL/GenBank/DDBJ databases">
        <title>Streptomyces acididurans sp. nov., isolated from a peat swamp forest soil.</title>
        <authorList>
            <person name="Chantavorakit T."/>
            <person name="Duangmal K."/>
        </authorList>
    </citation>
    <scope>NUCLEOTIDE SEQUENCE [LARGE SCALE GENOMIC DNA]</scope>
    <source>
        <strain evidence="3 4">KK5PA1</strain>
    </source>
</reference>
<evidence type="ECO:0000256" key="2">
    <source>
        <dbReference type="SAM" id="Phobius"/>
    </source>
</evidence>
<keyword evidence="4" id="KW-1185">Reference proteome</keyword>
<keyword evidence="2" id="KW-0472">Membrane</keyword>
<dbReference type="InterPro" id="IPR036259">
    <property type="entry name" value="MFS_trans_sf"/>
</dbReference>
<accession>A0ABS2U1T9</accession>
<feature type="transmembrane region" description="Helical" evidence="2">
    <location>
        <begin position="101"/>
        <end position="122"/>
    </location>
</feature>
<dbReference type="Proteomes" id="UP000749040">
    <property type="component" value="Unassembled WGS sequence"/>
</dbReference>
<organism evidence="3 4">
    <name type="scientific">Actinacidiphila acididurans</name>
    <dbReference type="NCBI Taxonomy" id="2784346"/>
    <lineage>
        <taxon>Bacteria</taxon>
        <taxon>Bacillati</taxon>
        <taxon>Actinomycetota</taxon>
        <taxon>Actinomycetes</taxon>
        <taxon>Kitasatosporales</taxon>
        <taxon>Streptomycetaceae</taxon>
        <taxon>Actinacidiphila</taxon>
    </lineage>
</organism>